<protein>
    <submittedName>
        <fullName evidence="1">Uncharacterized protein</fullName>
    </submittedName>
</protein>
<gene>
    <name evidence="1" type="ORF">ABVK25_009394</name>
</gene>
<keyword evidence="2" id="KW-1185">Reference proteome</keyword>
<reference evidence="1 2" key="1">
    <citation type="submission" date="2024-09" db="EMBL/GenBank/DDBJ databases">
        <title>Rethinking Asexuality: The Enigmatic Case of Functional Sexual Genes in Lepraria (Stereocaulaceae).</title>
        <authorList>
            <person name="Doellman M."/>
            <person name="Sun Y."/>
            <person name="Barcenas-Pena A."/>
            <person name="Lumbsch H.T."/>
            <person name="Grewe F."/>
        </authorList>
    </citation>
    <scope>NUCLEOTIDE SEQUENCE [LARGE SCALE GENOMIC DNA]</scope>
    <source>
        <strain evidence="1 2">Grewe 0041</strain>
    </source>
</reference>
<dbReference type="EMBL" id="JBHFEH010000049">
    <property type="protein sequence ID" value="KAL2050286.1"/>
    <property type="molecule type" value="Genomic_DNA"/>
</dbReference>
<name>A0ABR4AZR1_9LECA</name>
<organism evidence="1 2">
    <name type="scientific">Lepraria finkii</name>
    <dbReference type="NCBI Taxonomy" id="1340010"/>
    <lineage>
        <taxon>Eukaryota</taxon>
        <taxon>Fungi</taxon>
        <taxon>Dikarya</taxon>
        <taxon>Ascomycota</taxon>
        <taxon>Pezizomycotina</taxon>
        <taxon>Lecanoromycetes</taxon>
        <taxon>OSLEUM clade</taxon>
        <taxon>Lecanoromycetidae</taxon>
        <taxon>Lecanorales</taxon>
        <taxon>Lecanorineae</taxon>
        <taxon>Stereocaulaceae</taxon>
        <taxon>Lepraria</taxon>
    </lineage>
</organism>
<sequence length="101" mass="12356">MWDMFKDSKFPQFNRKWKQMWDIISSDMGGLRILTVHLKRTYKPLLVLTPEAAWVKPTLQVRDLKRFRLEMTESENMPDWYDDYKKQVQRLKVYLQTKLSV</sequence>
<comment type="caution">
    <text evidence="1">The sequence shown here is derived from an EMBL/GenBank/DDBJ whole genome shotgun (WGS) entry which is preliminary data.</text>
</comment>
<accession>A0ABR4AZR1</accession>
<evidence type="ECO:0000313" key="2">
    <source>
        <dbReference type="Proteomes" id="UP001590951"/>
    </source>
</evidence>
<proteinExistence type="predicted"/>
<evidence type="ECO:0000313" key="1">
    <source>
        <dbReference type="EMBL" id="KAL2050286.1"/>
    </source>
</evidence>
<dbReference type="Proteomes" id="UP001590951">
    <property type="component" value="Unassembled WGS sequence"/>
</dbReference>